<gene>
    <name evidence="1" type="ORF">IC795_13605</name>
</gene>
<reference evidence="2" key="1">
    <citation type="submission" date="2020-09" db="EMBL/GenBank/DDBJ databases">
        <title>Clinical and molecular characterization of Acinetobacter seifertii in Taiwan.</title>
        <authorList>
            <person name="Li L.-H."/>
            <person name="Yang Y.-S."/>
            <person name="Sun J.-R."/>
            <person name="Huang T.-W."/>
            <person name="Huang W.-C."/>
            <person name="Wang Y.-C."/>
            <person name="Kuo T.-H."/>
            <person name="Kuo S.-C."/>
            <person name="Chen T.-L."/>
        </authorList>
    </citation>
    <scope>NUCLEOTIDE SEQUENCE [LARGE SCALE GENOMIC DNA]</scope>
    <source>
        <strain evidence="2">AS72</strain>
    </source>
</reference>
<evidence type="ECO:0000313" key="1">
    <source>
        <dbReference type="EMBL" id="QNX10396.1"/>
    </source>
</evidence>
<dbReference type="AlphaFoldDB" id="A0A7H2Q5L3"/>
<dbReference type="Proteomes" id="UP000516745">
    <property type="component" value="Chromosome"/>
</dbReference>
<reference evidence="1 2" key="2">
    <citation type="submission" date="2020-09" db="EMBL/GenBank/DDBJ databases">
        <authorList>
            <person name="Chen F.-J."/>
            <person name="Lee Y.-T."/>
        </authorList>
    </citation>
    <scope>NUCLEOTIDE SEQUENCE [LARGE SCALE GENOMIC DNA]</scope>
    <source>
        <strain evidence="1 2">AS72</strain>
    </source>
</reference>
<name>A0A7H2Q5L3_9GAMM</name>
<accession>A0A7H2Q5L3</accession>
<proteinExistence type="predicted"/>
<organism evidence="1 2">
    <name type="scientific">Acinetobacter seifertii</name>
    <dbReference type="NCBI Taxonomy" id="1530123"/>
    <lineage>
        <taxon>Bacteria</taxon>
        <taxon>Pseudomonadati</taxon>
        <taxon>Pseudomonadota</taxon>
        <taxon>Gammaproteobacteria</taxon>
        <taxon>Moraxellales</taxon>
        <taxon>Moraxellaceae</taxon>
        <taxon>Acinetobacter</taxon>
        <taxon>Acinetobacter calcoaceticus/baumannii complex</taxon>
    </lineage>
</organism>
<protein>
    <submittedName>
        <fullName evidence="1">Uncharacterized protein</fullName>
    </submittedName>
</protein>
<dbReference type="EMBL" id="CP061565">
    <property type="protein sequence ID" value="QNX10396.1"/>
    <property type="molecule type" value="Genomic_DNA"/>
</dbReference>
<evidence type="ECO:0000313" key="2">
    <source>
        <dbReference type="Proteomes" id="UP000516745"/>
    </source>
</evidence>
<sequence length="85" mass="9865">MCILIAFLFVSIACAGYKSDAHRDFYSKCIAAGHSRSTCRYIYHRLERQYSPKLMHKLGSLSLQSPEVPRDFVKTMKRTMKQCRS</sequence>